<gene>
    <name evidence="2" type="ORF">GCM10023086_75540</name>
</gene>
<protein>
    <submittedName>
        <fullName evidence="2">Uncharacterized protein</fullName>
    </submittedName>
</protein>
<evidence type="ECO:0000256" key="1">
    <source>
        <dbReference type="SAM" id="MobiDB-lite"/>
    </source>
</evidence>
<sequence length="62" mass="6869">MAHLAVAAEDRTGHDREQSFGGWIDADRDGCNTRMEVLLEEAVEPSAVTGRCTLSGGRWYSW</sequence>
<reference evidence="3" key="1">
    <citation type="journal article" date="2019" name="Int. J. Syst. Evol. Microbiol.">
        <title>The Global Catalogue of Microorganisms (GCM) 10K type strain sequencing project: providing services to taxonomists for standard genome sequencing and annotation.</title>
        <authorList>
            <consortium name="The Broad Institute Genomics Platform"/>
            <consortium name="The Broad Institute Genome Sequencing Center for Infectious Disease"/>
            <person name="Wu L."/>
            <person name="Ma J."/>
        </authorList>
    </citation>
    <scope>NUCLEOTIDE SEQUENCE [LARGE SCALE GENOMIC DNA]</scope>
    <source>
        <strain evidence="3">JCM 31290</strain>
    </source>
</reference>
<comment type="caution">
    <text evidence="2">The sequence shown here is derived from an EMBL/GenBank/DDBJ whole genome shotgun (WGS) entry which is preliminary data.</text>
</comment>
<name>A0ABP8HJR6_9ACTN</name>
<accession>A0ABP8HJR6</accession>
<feature type="compositionally biased region" description="Basic and acidic residues" evidence="1">
    <location>
        <begin position="8"/>
        <end position="18"/>
    </location>
</feature>
<dbReference type="EMBL" id="BAABET010000019">
    <property type="protein sequence ID" value="GAA4340161.1"/>
    <property type="molecule type" value="Genomic_DNA"/>
</dbReference>
<evidence type="ECO:0000313" key="2">
    <source>
        <dbReference type="EMBL" id="GAA4340161.1"/>
    </source>
</evidence>
<organism evidence="2 3">
    <name type="scientific">Streptomyces venetus</name>
    <dbReference type="NCBI Taxonomy" id="1701086"/>
    <lineage>
        <taxon>Bacteria</taxon>
        <taxon>Bacillati</taxon>
        <taxon>Actinomycetota</taxon>
        <taxon>Actinomycetes</taxon>
        <taxon>Kitasatosporales</taxon>
        <taxon>Streptomycetaceae</taxon>
        <taxon>Streptomyces</taxon>
    </lineage>
</organism>
<feature type="region of interest" description="Disordered" evidence="1">
    <location>
        <begin position="1"/>
        <end position="21"/>
    </location>
</feature>
<dbReference type="RefSeq" id="WP_345666265.1">
    <property type="nucleotide sequence ID" value="NZ_BAABET010000019.1"/>
</dbReference>
<proteinExistence type="predicted"/>
<dbReference type="Proteomes" id="UP001501115">
    <property type="component" value="Unassembled WGS sequence"/>
</dbReference>
<keyword evidence="3" id="KW-1185">Reference proteome</keyword>
<evidence type="ECO:0000313" key="3">
    <source>
        <dbReference type="Proteomes" id="UP001501115"/>
    </source>
</evidence>